<evidence type="ECO:0000313" key="1">
    <source>
        <dbReference type="EMBL" id="JAD45473.1"/>
    </source>
</evidence>
<organism evidence="1">
    <name type="scientific">Arundo donax</name>
    <name type="common">Giant reed</name>
    <name type="synonym">Donax arundinaceus</name>
    <dbReference type="NCBI Taxonomy" id="35708"/>
    <lineage>
        <taxon>Eukaryota</taxon>
        <taxon>Viridiplantae</taxon>
        <taxon>Streptophyta</taxon>
        <taxon>Embryophyta</taxon>
        <taxon>Tracheophyta</taxon>
        <taxon>Spermatophyta</taxon>
        <taxon>Magnoliopsida</taxon>
        <taxon>Liliopsida</taxon>
        <taxon>Poales</taxon>
        <taxon>Poaceae</taxon>
        <taxon>PACMAD clade</taxon>
        <taxon>Arundinoideae</taxon>
        <taxon>Arundineae</taxon>
        <taxon>Arundo</taxon>
    </lineage>
</organism>
<dbReference type="AlphaFoldDB" id="A0A0A9A6A1"/>
<reference evidence="1" key="1">
    <citation type="submission" date="2014-09" db="EMBL/GenBank/DDBJ databases">
        <authorList>
            <person name="Magalhaes I.L.F."/>
            <person name="Oliveira U."/>
            <person name="Santos F.R."/>
            <person name="Vidigal T.H.D.A."/>
            <person name="Brescovit A.D."/>
            <person name="Santos A.J."/>
        </authorList>
    </citation>
    <scope>NUCLEOTIDE SEQUENCE</scope>
    <source>
        <tissue evidence="1">Shoot tissue taken approximately 20 cm above the soil surface</tissue>
    </source>
</reference>
<dbReference type="Gene3D" id="3.80.10.10">
    <property type="entry name" value="Ribonuclease Inhibitor"/>
    <property type="match status" value="1"/>
</dbReference>
<dbReference type="EMBL" id="GBRH01252422">
    <property type="protein sequence ID" value="JAD45473.1"/>
    <property type="molecule type" value="Transcribed_RNA"/>
</dbReference>
<protein>
    <submittedName>
        <fullName evidence="1">Uncharacterized protein</fullName>
    </submittedName>
</protein>
<accession>A0A0A9A6A1</accession>
<dbReference type="InterPro" id="IPR032675">
    <property type="entry name" value="LRR_dom_sf"/>
</dbReference>
<sequence length="230" mass="26188">MENVELIGREFCSLRPRVKGFRSLVQLKLECMNRLSEWVGVEHGEFPRLEILSISSAFELRSLPLVPFSSLLNFNLTGSRNIVTVPASATLRELSIANCPNLNKLPALPILRSLKLFHCPSLVAFSHFPSLSVLHLEGPFKENTFYRLVNSHLSLEQLTVWSDAITSIHLEPQCLPSLMELELHCRNLEHCHELGNLSSLKRLYVKLSPRLQVPDSLRSQLEVLVDRESW</sequence>
<reference evidence="1" key="2">
    <citation type="journal article" date="2015" name="Data Brief">
        <title>Shoot transcriptome of the giant reed, Arundo donax.</title>
        <authorList>
            <person name="Barrero R.A."/>
            <person name="Guerrero F.D."/>
            <person name="Moolhuijzen P."/>
            <person name="Goolsby J.A."/>
            <person name="Tidwell J."/>
            <person name="Bellgard S.E."/>
            <person name="Bellgard M.I."/>
        </authorList>
    </citation>
    <scope>NUCLEOTIDE SEQUENCE</scope>
    <source>
        <tissue evidence="1">Shoot tissue taken approximately 20 cm above the soil surface</tissue>
    </source>
</reference>
<dbReference type="SUPFAM" id="SSF52047">
    <property type="entry name" value="RNI-like"/>
    <property type="match status" value="1"/>
</dbReference>
<proteinExistence type="predicted"/>
<name>A0A0A9A6A1_ARUDO</name>